<proteinExistence type="inferred from homology"/>
<dbReference type="RefSeq" id="WP_307187677.1">
    <property type="nucleotide sequence ID" value="NZ_JAUTBA010000001.1"/>
</dbReference>
<comment type="caution">
    <text evidence="8">The sequence shown here is derived from an EMBL/GenBank/DDBJ whole genome shotgun (WGS) entry which is preliminary data.</text>
</comment>
<evidence type="ECO:0000256" key="1">
    <source>
        <dbReference type="ARBA" id="ARBA00004442"/>
    </source>
</evidence>
<evidence type="ECO:0000313" key="9">
    <source>
        <dbReference type="Proteomes" id="UP001244640"/>
    </source>
</evidence>
<evidence type="ECO:0008006" key="10">
    <source>
        <dbReference type="Google" id="ProtNLM"/>
    </source>
</evidence>
<dbReference type="PROSITE" id="PS51257">
    <property type="entry name" value="PROKAR_LIPOPROTEIN"/>
    <property type="match status" value="1"/>
</dbReference>
<sequence>MKKIKYYVFLLGLMMVIMASSCKKFLEEKANASMVVPRTLEDLQRILDNAQSMNAGLSSMSEAASDNYALTETQFNSLQEVYRRNYIWDNDEYYYNNDWAKGYTVVYNSNLVIDLLKKIGRTADNAQQYDQVLGSALFFRASQYLNLLWTYAKAYNESTADADLGIVLRESADFNKKSVRSSVKQCYERVEADLLQAAELLPNKTIHVNRPAKSSVYGMLARYFLSKRSYVMVGQYSRLYLENRSELIDFNDDKQVNQNATYPFEKFNKEIDFYQELSVNYLAVSRAFVDPTVYNSYAGNDLRKVLYFKNNGAGIINFKGNYNPAEALFAGIATDEVMLMQAESLVRSGQVKDGIALLNKLLSTRYKSGSFQPYEVSDPKSALELVLNERRKELLFRGLRWMDIKRLNLEERNISIVRSVAGQVYTLKPNENRFALPLPYDVILETGMPQNPK</sequence>
<dbReference type="Pfam" id="PF07980">
    <property type="entry name" value="SusD_RagB"/>
    <property type="match status" value="1"/>
</dbReference>
<dbReference type="SUPFAM" id="SSF48452">
    <property type="entry name" value="TPR-like"/>
    <property type="match status" value="1"/>
</dbReference>
<gene>
    <name evidence="8" type="ORF">QE382_004350</name>
</gene>
<dbReference type="Proteomes" id="UP001244640">
    <property type="component" value="Unassembled WGS sequence"/>
</dbReference>
<accession>A0ABU0UBY3</accession>
<evidence type="ECO:0000259" key="6">
    <source>
        <dbReference type="Pfam" id="PF07980"/>
    </source>
</evidence>
<evidence type="ECO:0000256" key="2">
    <source>
        <dbReference type="ARBA" id="ARBA00006275"/>
    </source>
</evidence>
<dbReference type="EMBL" id="JAUTBA010000001">
    <property type="protein sequence ID" value="MDQ1152366.1"/>
    <property type="molecule type" value="Genomic_DNA"/>
</dbReference>
<feature type="domain" description="RagB/SusD" evidence="6">
    <location>
        <begin position="336"/>
        <end position="415"/>
    </location>
</feature>
<evidence type="ECO:0000259" key="7">
    <source>
        <dbReference type="Pfam" id="PF14322"/>
    </source>
</evidence>
<evidence type="ECO:0000256" key="5">
    <source>
        <dbReference type="ARBA" id="ARBA00023237"/>
    </source>
</evidence>
<protein>
    <recommendedName>
        <fullName evidence="10">SusD family protein</fullName>
    </recommendedName>
</protein>
<evidence type="ECO:0000313" key="8">
    <source>
        <dbReference type="EMBL" id="MDQ1152366.1"/>
    </source>
</evidence>
<keyword evidence="4" id="KW-0472">Membrane</keyword>
<evidence type="ECO:0000256" key="3">
    <source>
        <dbReference type="ARBA" id="ARBA00022729"/>
    </source>
</evidence>
<dbReference type="InterPro" id="IPR012944">
    <property type="entry name" value="SusD_RagB_dom"/>
</dbReference>
<dbReference type="InterPro" id="IPR033985">
    <property type="entry name" value="SusD-like_N"/>
</dbReference>
<feature type="domain" description="SusD-like N-terminal" evidence="7">
    <location>
        <begin position="24"/>
        <end position="225"/>
    </location>
</feature>
<keyword evidence="5" id="KW-0998">Cell outer membrane</keyword>
<organism evidence="8 9">
    <name type="scientific">Sphingobacterium zeae</name>
    <dbReference type="NCBI Taxonomy" id="1776859"/>
    <lineage>
        <taxon>Bacteria</taxon>
        <taxon>Pseudomonadati</taxon>
        <taxon>Bacteroidota</taxon>
        <taxon>Sphingobacteriia</taxon>
        <taxon>Sphingobacteriales</taxon>
        <taxon>Sphingobacteriaceae</taxon>
        <taxon>Sphingobacterium</taxon>
    </lineage>
</organism>
<keyword evidence="9" id="KW-1185">Reference proteome</keyword>
<reference evidence="8 9" key="1">
    <citation type="submission" date="2023-07" db="EMBL/GenBank/DDBJ databases">
        <title>Functional and genomic diversity of the sorghum phyllosphere microbiome.</title>
        <authorList>
            <person name="Shade A."/>
        </authorList>
    </citation>
    <scope>NUCLEOTIDE SEQUENCE [LARGE SCALE GENOMIC DNA]</scope>
    <source>
        <strain evidence="8 9">SORGH_AS_0892</strain>
    </source>
</reference>
<evidence type="ECO:0000256" key="4">
    <source>
        <dbReference type="ARBA" id="ARBA00023136"/>
    </source>
</evidence>
<comment type="similarity">
    <text evidence="2">Belongs to the SusD family.</text>
</comment>
<name>A0ABU0UBY3_9SPHI</name>
<dbReference type="InterPro" id="IPR011990">
    <property type="entry name" value="TPR-like_helical_dom_sf"/>
</dbReference>
<dbReference type="Pfam" id="PF14322">
    <property type="entry name" value="SusD-like_3"/>
    <property type="match status" value="1"/>
</dbReference>
<keyword evidence="3" id="KW-0732">Signal</keyword>
<comment type="subcellular location">
    <subcellularLocation>
        <location evidence="1">Cell outer membrane</location>
    </subcellularLocation>
</comment>
<dbReference type="Gene3D" id="1.25.40.390">
    <property type="match status" value="2"/>
</dbReference>